<dbReference type="Pfam" id="PF15644">
    <property type="entry name" value="Gln_amidase"/>
    <property type="match status" value="1"/>
</dbReference>
<keyword evidence="4" id="KW-1185">Reference proteome</keyword>
<sequence>MAAAVAAAPVAAVVAPGCLAAAPVCAAEIVETATGGASGGSITIGGAAVGGSLKSINAAEHGAPRNWYNCGACAIATDSTLAGKPMKAWDSGVLAPEVLEEYFGSTFKYQEDGAAGVANELLKAGDGARGVIFAWNEGADIGHFFNAVNHGGNVKFLYGQAGGYADMDWDHWELMHTGGGGQ</sequence>
<dbReference type="InterPro" id="IPR028908">
    <property type="entry name" value="Tox-PL_dom"/>
</dbReference>
<evidence type="ECO:0000313" key="3">
    <source>
        <dbReference type="EMBL" id="MER6274454.1"/>
    </source>
</evidence>
<proteinExistence type="predicted"/>
<organism evidence="3 4">
    <name type="scientific">Streptomyces sp. 900105755</name>
    <dbReference type="NCBI Taxonomy" id="3154389"/>
    <lineage>
        <taxon>Bacteria</taxon>
        <taxon>Bacillati</taxon>
        <taxon>Actinomycetota</taxon>
        <taxon>Actinomycetes</taxon>
        <taxon>Kitasatosporales</taxon>
        <taxon>Streptomycetaceae</taxon>
        <taxon>Streptomyces</taxon>
    </lineage>
</organism>
<name>A0ABV1TY68_9ACTN</name>
<dbReference type="RefSeq" id="WP_351962670.1">
    <property type="nucleotide sequence ID" value="NZ_JBEOZM010000055.1"/>
</dbReference>
<comment type="caution">
    <text evidence="3">The sequence shown here is derived from an EMBL/GenBank/DDBJ whole genome shotgun (WGS) entry which is preliminary data.</text>
</comment>
<feature type="chain" id="PRO_5047025772" evidence="1">
    <location>
        <begin position="27"/>
        <end position="182"/>
    </location>
</feature>
<dbReference type="EMBL" id="JBEOZM010000055">
    <property type="protein sequence ID" value="MER6274454.1"/>
    <property type="molecule type" value="Genomic_DNA"/>
</dbReference>
<evidence type="ECO:0000313" key="4">
    <source>
        <dbReference type="Proteomes" id="UP001490365"/>
    </source>
</evidence>
<feature type="domain" description="Tox-PL" evidence="2">
    <location>
        <begin position="69"/>
        <end position="162"/>
    </location>
</feature>
<evidence type="ECO:0000256" key="1">
    <source>
        <dbReference type="SAM" id="SignalP"/>
    </source>
</evidence>
<accession>A0ABV1TY68</accession>
<gene>
    <name evidence="3" type="ORF">ABT211_45605</name>
</gene>
<feature type="signal peptide" evidence="1">
    <location>
        <begin position="1"/>
        <end position="26"/>
    </location>
</feature>
<dbReference type="Proteomes" id="UP001490365">
    <property type="component" value="Unassembled WGS sequence"/>
</dbReference>
<protein>
    <submittedName>
        <fullName evidence="3">Toxin glutamine deamidase domain-containing protein</fullName>
    </submittedName>
</protein>
<evidence type="ECO:0000259" key="2">
    <source>
        <dbReference type="Pfam" id="PF15644"/>
    </source>
</evidence>
<keyword evidence="1" id="KW-0732">Signal</keyword>
<reference evidence="3 4" key="1">
    <citation type="submission" date="2024-06" db="EMBL/GenBank/DDBJ databases">
        <title>The Natural Products Discovery Center: Release of the First 8490 Sequenced Strains for Exploring Actinobacteria Biosynthetic Diversity.</title>
        <authorList>
            <person name="Kalkreuter E."/>
            <person name="Kautsar S.A."/>
            <person name="Yang D."/>
            <person name="Bader C.D."/>
            <person name="Teijaro C.N."/>
            <person name="Fluegel L."/>
            <person name="Davis C.M."/>
            <person name="Simpson J.R."/>
            <person name="Lauterbach L."/>
            <person name="Steele A.D."/>
            <person name="Gui C."/>
            <person name="Meng S."/>
            <person name="Li G."/>
            <person name="Viehrig K."/>
            <person name="Ye F."/>
            <person name="Su P."/>
            <person name="Kiefer A.F."/>
            <person name="Nichols A."/>
            <person name="Cepeda A.J."/>
            <person name="Yan W."/>
            <person name="Fan B."/>
            <person name="Jiang Y."/>
            <person name="Adhikari A."/>
            <person name="Zheng C.-J."/>
            <person name="Schuster L."/>
            <person name="Cowan T.M."/>
            <person name="Smanski M.J."/>
            <person name="Chevrette M.G."/>
            <person name="De Carvalho L.P.S."/>
            <person name="Shen B."/>
        </authorList>
    </citation>
    <scope>NUCLEOTIDE SEQUENCE [LARGE SCALE GENOMIC DNA]</scope>
    <source>
        <strain evidence="3 4">NPDC001694</strain>
    </source>
</reference>